<evidence type="ECO:0008006" key="5">
    <source>
        <dbReference type="Google" id="ProtNLM"/>
    </source>
</evidence>
<organism>
    <name type="scientific">Branchiostoma floridae</name>
    <name type="common">Florida lancelet</name>
    <name type="synonym">Amphioxus</name>
    <dbReference type="NCBI Taxonomy" id="7739"/>
    <lineage>
        <taxon>Eukaryota</taxon>
        <taxon>Metazoa</taxon>
        <taxon>Chordata</taxon>
        <taxon>Cephalochordata</taxon>
        <taxon>Leptocardii</taxon>
        <taxon>Amphioxiformes</taxon>
        <taxon>Branchiostomatidae</taxon>
        <taxon>Branchiostoma</taxon>
    </lineage>
</organism>
<protein>
    <recommendedName>
        <fullName evidence="5">Cytochrome P450 20A1</fullName>
    </recommendedName>
</protein>
<dbReference type="AlphaFoldDB" id="C3YY42"/>
<evidence type="ECO:0000256" key="2">
    <source>
        <dbReference type="PIRSR" id="PIRSR602401-1"/>
    </source>
</evidence>
<dbReference type="eggNOG" id="KOG0157">
    <property type="taxonomic scope" value="Eukaryota"/>
</dbReference>
<dbReference type="EMBL" id="GG666563">
    <property type="protein sequence ID" value="EEN55001.1"/>
    <property type="molecule type" value="Genomic_DNA"/>
</dbReference>
<dbReference type="Gene3D" id="1.10.630.10">
    <property type="entry name" value="Cytochrome P450"/>
    <property type="match status" value="1"/>
</dbReference>
<dbReference type="PANTHER" id="PTHR24280:SF4">
    <property type="entry name" value="CYTOCHROME P450 20A1"/>
    <property type="match status" value="1"/>
</dbReference>
<feature type="transmembrane region" description="Helical" evidence="3">
    <location>
        <begin position="6"/>
        <end position="23"/>
    </location>
</feature>
<comment type="similarity">
    <text evidence="1">Belongs to the cytochrome P450 family.</text>
</comment>
<evidence type="ECO:0000313" key="4">
    <source>
        <dbReference type="EMBL" id="EEN55001.1"/>
    </source>
</evidence>
<sequence>MLDYAIFAITFVVFLIATGLYLYPGPNKITTIPGLEPSDPKDGNLGDIGRAGSLHEFLLKLHAEYGDIASFWWGQQLVVSLGAPELWKQHERIFDRPPLLFKGFEPLIGAKSIQYANGLDGRTRRKLYDPSFGHNAMKYYYSIFQELGQEMAQKWESMEGDQHIPLRAHTIDLTMKAITRCSFGDTFKDEECLQFSRNYDICWDDINERTKGNYPVEGSPREKKFQEALGRLHTTIGRVAKYRRENPPPPQEQLFIDLLIEGDLPEEQVRAKSHTYWTISSVMTLYHCLLLTWALYFIATHKEVEEKLYQELIDVLGKKEDVTPDNISQLVYLRQVLDETLRCAVVGPWGARYMDLDIEIGGHIVPAKTPVIHAFGVVLQDERIWPEPNKFDPERFDAESSKGRHKLAFQPFGFAGGRKCPGYKFSYAETSVFLSILCRQFKLHLVDGQVVTWHGIIMITRPVDEIWITVTKRD</sequence>
<keyword evidence="2" id="KW-0408">Iron</keyword>
<name>C3YY42_BRAFL</name>
<dbReference type="PANTHER" id="PTHR24280">
    <property type="entry name" value="CYTOCHROME P450 20A1"/>
    <property type="match status" value="1"/>
</dbReference>
<dbReference type="PRINTS" id="PR00463">
    <property type="entry name" value="EP450I"/>
</dbReference>
<keyword evidence="2" id="KW-0349">Heme</keyword>
<accession>C3YY42</accession>
<keyword evidence="2" id="KW-0479">Metal-binding</keyword>
<dbReference type="InterPro" id="IPR002401">
    <property type="entry name" value="Cyt_P450_E_grp-I"/>
</dbReference>
<comment type="cofactor">
    <cofactor evidence="2">
        <name>heme</name>
        <dbReference type="ChEBI" id="CHEBI:30413"/>
    </cofactor>
</comment>
<dbReference type="InterPro" id="IPR052666">
    <property type="entry name" value="CYP450_20A1-like"/>
</dbReference>
<feature type="binding site" description="axial binding residue" evidence="2">
    <location>
        <position position="420"/>
    </location>
    <ligand>
        <name>heme</name>
        <dbReference type="ChEBI" id="CHEBI:30413"/>
    </ligand>
    <ligandPart>
        <name>Fe</name>
        <dbReference type="ChEBI" id="CHEBI:18248"/>
    </ligandPart>
</feature>
<dbReference type="GO" id="GO:0005506">
    <property type="term" value="F:iron ion binding"/>
    <property type="evidence" value="ECO:0007669"/>
    <property type="project" value="InterPro"/>
</dbReference>
<keyword evidence="3" id="KW-0472">Membrane</keyword>
<keyword evidence="3" id="KW-0812">Transmembrane</keyword>
<proteinExistence type="inferred from homology"/>
<feature type="transmembrane region" description="Helical" evidence="3">
    <location>
        <begin position="276"/>
        <end position="299"/>
    </location>
</feature>
<dbReference type="Pfam" id="PF00067">
    <property type="entry name" value="p450"/>
    <property type="match status" value="1"/>
</dbReference>
<dbReference type="InParanoid" id="C3YY42"/>
<dbReference type="SUPFAM" id="SSF48264">
    <property type="entry name" value="Cytochrome P450"/>
    <property type="match status" value="1"/>
</dbReference>
<dbReference type="InterPro" id="IPR001128">
    <property type="entry name" value="Cyt_P450"/>
</dbReference>
<reference evidence="4" key="1">
    <citation type="journal article" date="2008" name="Nature">
        <title>The amphioxus genome and the evolution of the chordate karyotype.</title>
        <authorList>
            <consortium name="US DOE Joint Genome Institute (JGI-PGF)"/>
            <person name="Putnam N.H."/>
            <person name="Butts T."/>
            <person name="Ferrier D.E.K."/>
            <person name="Furlong R.F."/>
            <person name="Hellsten U."/>
            <person name="Kawashima T."/>
            <person name="Robinson-Rechavi M."/>
            <person name="Shoguchi E."/>
            <person name="Terry A."/>
            <person name="Yu J.-K."/>
            <person name="Benito-Gutierrez E.L."/>
            <person name="Dubchak I."/>
            <person name="Garcia-Fernandez J."/>
            <person name="Gibson-Brown J.J."/>
            <person name="Grigoriev I.V."/>
            <person name="Horton A.C."/>
            <person name="de Jong P.J."/>
            <person name="Jurka J."/>
            <person name="Kapitonov V.V."/>
            <person name="Kohara Y."/>
            <person name="Kuroki Y."/>
            <person name="Lindquist E."/>
            <person name="Lucas S."/>
            <person name="Osoegawa K."/>
            <person name="Pennacchio L.A."/>
            <person name="Salamov A.A."/>
            <person name="Satou Y."/>
            <person name="Sauka-Spengler T."/>
            <person name="Schmutz J."/>
            <person name="Shin-I T."/>
            <person name="Toyoda A."/>
            <person name="Bronner-Fraser M."/>
            <person name="Fujiyama A."/>
            <person name="Holland L.Z."/>
            <person name="Holland P.W.H."/>
            <person name="Satoh N."/>
            <person name="Rokhsar D.S."/>
        </authorList>
    </citation>
    <scope>NUCLEOTIDE SEQUENCE [LARGE SCALE GENOMIC DNA]</scope>
    <source>
        <strain evidence="4">S238N-H82</strain>
        <tissue evidence="4">Testes</tissue>
    </source>
</reference>
<dbReference type="InterPro" id="IPR036396">
    <property type="entry name" value="Cyt_P450_sf"/>
</dbReference>
<evidence type="ECO:0000256" key="3">
    <source>
        <dbReference type="SAM" id="Phobius"/>
    </source>
</evidence>
<keyword evidence="3" id="KW-1133">Transmembrane helix</keyword>
<gene>
    <name evidence="4" type="ORF">BRAFLDRAFT_221840</name>
</gene>
<dbReference type="GO" id="GO:0020037">
    <property type="term" value="F:heme binding"/>
    <property type="evidence" value="ECO:0007669"/>
    <property type="project" value="InterPro"/>
</dbReference>
<evidence type="ECO:0000256" key="1">
    <source>
        <dbReference type="ARBA" id="ARBA00010617"/>
    </source>
</evidence>
<dbReference type="GO" id="GO:0004497">
    <property type="term" value="F:monooxygenase activity"/>
    <property type="evidence" value="ECO:0007669"/>
    <property type="project" value="InterPro"/>
</dbReference>
<dbReference type="GO" id="GO:0016705">
    <property type="term" value="F:oxidoreductase activity, acting on paired donors, with incorporation or reduction of molecular oxygen"/>
    <property type="evidence" value="ECO:0007669"/>
    <property type="project" value="InterPro"/>
</dbReference>